<reference evidence="1 2" key="1">
    <citation type="journal article" date="2016" name="Syst. Appl. Microbiol.">
        <title>Pararhizobium polonicum sp. nov. isolated from tumors on stone fruit rootstocks.</title>
        <authorList>
            <person name="Pulawska J."/>
            <person name="Kuzmanovic N."/>
            <person name="Willems A."/>
            <person name="Pothier J.F."/>
        </authorList>
    </citation>
    <scope>NUCLEOTIDE SEQUENCE [LARGE SCALE GENOMIC DNA]</scope>
    <source>
        <strain evidence="1 2">F5.1</strain>
    </source>
</reference>
<dbReference type="PATRIC" id="fig|1612624.7.peg.505"/>
<gene>
    <name evidence="1" type="ORF">ADU59_02440</name>
</gene>
<dbReference type="OrthoDB" id="8389952at2"/>
<sequence length="60" mass="6795">MSHVDEITARTQAILARSRAFRERSQAMREEHKALIERASIKSGQLHFVFPSSSSDSAKH</sequence>
<protein>
    <submittedName>
        <fullName evidence="1">Uncharacterized protein</fullName>
    </submittedName>
</protein>
<dbReference type="AlphaFoldDB" id="A0A1C7P603"/>
<proteinExistence type="predicted"/>
<evidence type="ECO:0000313" key="1">
    <source>
        <dbReference type="EMBL" id="OBZ96631.1"/>
    </source>
</evidence>
<comment type="caution">
    <text evidence="1">The sequence shown here is derived from an EMBL/GenBank/DDBJ whole genome shotgun (WGS) entry which is preliminary data.</text>
</comment>
<organism evidence="1 2">
    <name type="scientific">Pararhizobium polonicum</name>
    <dbReference type="NCBI Taxonomy" id="1612624"/>
    <lineage>
        <taxon>Bacteria</taxon>
        <taxon>Pseudomonadati</taxon>
        <taxon>Pseudomonadota</taxon>
        <taxon>Alphaproteobacteria</taxon>
        <taxon>Hyphomicrobiales</taxon>
        <taxon>Rhizobiaceae</taxon>
        <taxon>Rhizobium/Agrobacterium group</taxon>
        <taxon>Pararhizobium</taxon>
    </lineage>
</organism>
<dbReference type="Proteomes" id="UP000093111">
    <property type="component" value="Unassembled WGS sequence"/>
</dbReference>
<dbReference type="RefSeq" id="WP_068951335.1">
    <property type="nucleotide sequence ID" value="NZ_LGLV01000004.1"/>
</dbReference>
<dbReference type="EMBL" id="LGLV01000004">
    <property type="protein sequence ID" value="OBZ96631.1"/>
    <property type="molecule type" value="Genomic_DNA"/>
</dbReference>
<name>A0A1C7P603_9HYPH</name>
<evidence type="ECO:0000313" key="2">
    <source>
        <dbReference type="Proteomes" id="UP000093111"/>
    </source>
</evidence>
<accession>A0A1C7P603</accession>
<keyword evidence="2" id="KW-1185">Reference proteome</keyword>